<feature type="coiled-coil region" evidence="1">
    <location>
        <begin position="110"/>
        <end position="214"/>
    </location>
</feature>
<protein>
    <recommendedName>
        <fullName evidence="5">Dynein associated protein domain-containing protein</fullName>
    </recommendedName>
</protein>
<feature type="coiled-coil region" evidence="1">
    <location>
        <begin position="306"/>
        <end position="361"/>
    </location>
</feature>
<proteinExistence type="predicted"/>
<evidence type="ECO:0000313" key="4">
    <source>
        <dbReference type="Proteomes" id="UP000816034"/>
    </source>
</evidence>
<evidence type="ECO:0000313" key="3">
    <source>
        <dbReference type="EMBL" id="KAG2373187.1"/>
    </source>
</evidence>
<evidence type="ECO:0000256" key="2">
    <source>
        <dbReference type="SAM" id="MobiDB-lite"/>
    </source>
</evidence>
<keyword evidence="4" id="KW-1185">Reference proteome</keyword>
<reference evidence="3 4" key="1">
    <citation type="journal article" date="2018" name="BMC Genomics">
        <title>The genome of Naegleria lovaniensis, the basis for a comparative approach to unravel pathogenicity factors of the human pathogenic amoeba N. fowleri.</title>
        <authorList>
            <person name="Liechti N."/>
            <person name="Schurch N."/>
            <person name="Bruggmann R."/>
            <person name="Wittwer M."/>
        </authorList>
    </citation>
    <scope>NUCLEOTIDE SEQUENCE [LARGE SCALE GENOMIC DNA]</scope>
    <source>
        <strain evidence="3 4">ATCC 30569</strain>
    </source>
</reference>
<dbReference type="GeneID" id="68105243"/>
<name>A0AA88G7R2_NAELO</name>
<dbReference type="RefSeq" id="XP_044542361.1">
    <property type="nucleotide sequence ID" value="XM_044688594.1"/>
</dbReference>
<organism evidence="3 4">
    <name type="scientific">Naegleria lovaniensis</name>
    <name type="common">Amoeba</name>
    <dbReference type="NCBI Taxonomy" id="51637"/>
    <lineage>
        <taxon>Eukaryota</taxon>
        <taxon>Discoba</taxon>
        <taxon>Heterolobosea</taxon>
        <taxon>Tetramitia</taxon>
        <taxon>Eutetramitia</taxon>
        <taxon>Vahlkampfiidae</taxon>
        <taxon>Naegleria</taxon>
    </lineage>
</organism>
<accession>A0AA88G7R2</accession>
<dbReference type="AlphaFoldDB" id="A0AA88G7R2"/>
<feature type="coiled-coil region" evidence="1">
    <location>
        <begin position="723"/>
        <end position="819"/>
    </location>
</feature>
<feature type="compositionally biased region" description="Polar residues" evidence="2">
    <location>
        <begin position="54"/>
        <end position="65"/>
    </location>
</feature>
<evidence type="ECO:0008006" key="5">
    <source>
        <dbReference type="Google" id="ProtNLM"/>
    </source>
</evidence>
<evidence type="ECO:0000256" key="1">
    <source>
        <dbReference type="SAM" id="Coils"/>
    </source>
</evidence>
<dbReference type="Proteomes" id="UP000816034">
    <property type="component" value="Unassembled WGS sequence"/>
</dbReference>
<sequence length="979" mass="115241">MSASLHHSYGDESHSSDQQQQQQPSNTTFRRHSVQLEGEDKPLIMMTKSSEVSALSINERTQTAYPTEVRSAREHPKTLRSRKDSRSRNNFAYENSNLFSESSSHSTIPIKDLLDKLSIKEKKLEELHQKRLEREKKRFENTDIDTVLLEHKSRLDELQEEKNKMEQELTSIRNLYEDKITHLQLQVEELQLDKEIAEEHAKQLRDQLDEIIFKDGDMTKNTLNLDLEYLEVETLYKQKIQELLTKNADYATALNLMATQLSDLECYRHLYVDLERVNKEEIDLLRAELSERETYCHDLEQYLVKIQLTMNEKDSVELRANDQKQENVQLDSRWKNEERRIRSWQIEKEMMKIDIESLTKEKDILYSLLPEKFYEDHAVWMKIFFTIHSSSKKLEYAIQHFSELNYCSDLSSMDYHIRAHFFLSSCIYILEMYIFRIGSIECLKEISSNVKNFSEIQYAIDLLLHTLQKDTLTENSFIEITVSLSYSLTNLLRDAYETNSHFSGNISVILQPCLRVLDAIIEIIQYIKNLINNINFEPAKSNNPYTDIFDYMTECQYEFTIFAQNVRNLFTSTTKAYNALMRESNFNLLSQISQAHPHQSKISEKQLSKIEKILTSKIDVSYISSHQFSDISFRQLSQLVISVLGISHEDVVSLGKWFGQSKNEFLPLDSIRHFSHKIASSTNEIASTEQLETYDAMTNSVLSKKIVRFKKELEAFDVMKPLLERSDREKKEMTKLIIELQEKLQKLLEERDTMESLKNSIQNIENENKELQEKLTDMEHYKLKYEEAIHEEQLYMDTIDKMRNDIFTLDSICKELEERLQSLTPESGFSPKHPLQRQLSRTTSFSKRLPSMMGDQTDKFELEKVRHELAHLKHQNFITKVQQNENKLINIVHNPMFVEDETQQQKKQIRKALSNLMKEVTCVPLSVVDLTNSKLKPEKQLMKTLTVMEEQKRQLDTFNHTVRVHFKGRTEGAKLFEKK</sequence>
<feature type="region of interest" description="Disordered" evidence="2">
    <location>
        <begin position="1"/>
        <end position="42"/>
    </location>
</feature>
<comment type="caution">
    <text evidence="3">The sequence shown here is derived from an EMBL/GenBank/DDBJ whole genome shotgun (WGS) entry which is preliminary data.</text>
</comment>
<keyword evidence="1" id="KW-0175">Coiled coil</keyword>
<feature type="region of interest" description="Disordered" evidence="2">
    <location>
        <begin position="54"/>
        <end position="88"/>
    </location>
</feature>
<feature type="compositionally biased region" description="Basic and acidic residues" evidence="2">
    <location>
        <begin position="70"/>
        <end position="87"/>
    </location>
</feature>
<gene>
    <name evidence="3" type="ORF">C9374_012789</name>
</gene>
<dbReference type="EMBL" id="PYSW02000059">
    <property type="protein sequence ID" value="KAG2373187.1"/>
    <property type="molecule type" value="Genomic_DNA"/>
</dbReference>